<organism evidence="1 2">
    <name type="scientific">Racocetra persica</name>
    <dbReference type="NCBI Taxonomy" id="160502"/>
    <lineage>
        <taxon>Eukaryota</taxon>
        <taxon>Fungi</taxon>
        <taxon>Fungi incertae sedis</taxon>
        <taxon>Mucoromycota</taxon>
        <taxon>Glomeromycotina</taxon>
        <taxon>Glomeromycetes</taxon>
        <taxon>Diversisporales</taxon>
        <taxon>Gigasporaceae</taxon>
        <taxon>Racocetra</taxon>
    </lineage>
</organism>
<keyword evidence="2" id="KW-1185">Reference proteome</keyword>
<comment type="caution">
    <text evidence="1">The sequence shown here is derived from an EMBL/GenBank/DDBJ whole genome shotgun (WGS) entry which is preliminary data.</text>
</comment>
<accession>A0ACA9SAW4</accession>
<evidence type="ECO:0000313" key="2">
    <source>
        <dbReference type="Proteomes" id="UP000789920"/>
    </source>
</evidence>
<sequence length="84" mass="9656">KSALVVFANKKQLFKNTNCAYKKKSALVVFANKNAKQKITLLKTSPKNYGRSTTIKPNRHFRQKKPIHVEVLMKRTELVKELNG</sequence>
<feature type="non-terminal residue" evidence="1">
    <location>
        <position position="84"/>
    </location>
</feature>
<evidence type="ECO:0000313" key="1">
    <source>
        <dbReference type="EMBL" id="CAG8833606.1"/>
    </source>
</evidence>
<name>A0ACA9SAW4_9GLOM</name>
<gene>
    <name evidence="1" type="ORF">RPERSI_LOCUS28887</name>
</gene>
<protein>
    <submittedName>
        <fullName evidence="1">10390_t:CDS:1</fullName>
    </submittedName>
</protein>
<dbReference type="EMBL" id="CAJVQC010107001">
    <property type="protein sequence ID" value="CAG8833606.1"/>
    <property type="molecule type" value="Genomic_DNA"/>
</dbReference>
<reference evidence="1" key="1">
    <citation type="submission" date="2021-06" db="EMBL/GenBank/DDBJ databases">
        <authorList>
            <person name="Kallberg Y."/>
            <person name="Tangrot J."/>
            <person name="Rosling A."/>
        </authorList>
    </citation>
    <scope>NUCLEOTIDE SEQUENCE</scope>
    <source>
        <strain evidence="1">MA461A</strain>
    </source>
</reference>
<dbReference type="Proteomes" id="UP000789920">
    <property type="component" value="Unassembled WGS sequence"/>
</dbReference>
<proteinExistence type="predicted"/>
<feature type="non-terminal residue" evidence="1">
    <location>
        <position position="1"/>
    </location>
</feature>